<proteinExistence type="predicted"/>
<name>A0AA85IYG3_TRIRE</name>
<evidence type="ECO:0000313" key="2">
    <source>
        <dbReference type="Proteomes" id="UP000050795"/>
    </source>
</evidence>
<keyword evidence="1" id="KW-0472">Membrane</keyword>
<protein>
    <submittedName>
        <fullName evidence="3">Uncharacterized protein</fullName>
    </submittedName>
</protein>
<keyword evidence="1" id="KW-0812">Transmembrane</keyword>
<feature type="transmembrane region" description="Helical" evidence="1">
    <location>
        <begin position="93"/>
        <end position="112"/>
    </location>
</feature>
<dbReference type="Proteomes" id="UP000050795">
    <property type="component" value="Unassembled WGS sequence"/>
</dbReference>
<keyword evidence="1" id="KW-1133">Transmembrane helix</keyword>
<feature type="transmembrane region" description="Helical" evidence="1">
    <location>
        <begin position="25"/>
        <end position="50"/>
    </location>
</feature>
<feature type="transmembrane region" description="Helical" evidence="1">
    <location>
        <begin position="62"/>
        <end position="81"/>
    </location>
</feature>
<reference evidence="3" key="2">
    <citation type="submission" date="2023-11" db="UniProtKB">
        <authorList>
            <consortium name="WormBaseParasite"/>
        </authorList>
    </citation>
    <scope>IDENTIFICATION</scope>
</reference>
<dbReference type="WBParaSite" id="TREG1_128810.1">
    <property type="protein sequence ID" value="TREG1_128810.1"/>
    <property type="gene ID" value="TREG1_128810"/>
</dbReference>
<keyword evidence="2" id="KW-1185">Reference proteome</keyword>
<feature type="transmembrane region" description="Helical" evidence="1">
    <location>
        <begin position="132"/>
        <end position="152"/>
    </location>
</feature>
<evidence type="ECO:0000256" key="1">
    <source>
        <dbReference type="SAM" id="Phobius"/>
    </source>
</evidence>
<organism evidence="2 3">
    <name type="scientific">Trichobilharzia regenti</name>
    <name type="common">Nasal bird schistosome</name>
    <dbReference type="NCBI Taxonomy" id="157069"/>
    <lineage>
        <taxon>Eukaryota</taxon>
        <taxon>Metazoa</taxon>
        <taxon>Spiralia</taxon>
        <taxon>Lophotrochozoa</taxon>
        <taxon>Platyhelminthes</taxon>
        <taxon>Trematoda</taxon>
        <taxon>Digenea</taxon>
        <taxon>Strigeidida</taxon>
        <taxon>Schistosomatoidea</taxon>
        <taxon>Schistosomatidae</taxon>
        <taxon>Trichobilharzia</taxon>
    </lineage>
</organism>
<sequence length="178" mass="20100">MILSRASSTHTAHNSQTKQSGSPRFFVWFIVDLIIMILMTVGAVILIHNIPTIGIFFTQHYYVEYILLSVTGVLIIVFIFVRKIRSNYLATRMVLETVVLLWSVIFAIVFKSTEWTHELISLGDLKGKISCFAMVVLIGLFIIIIMFTCVSVQTCCLTDPGSNCQNTLNDDFAELQQI</sequence>
<accession>A0AA85IYG3</accession>
<reference evidence="2" key="1">
    <citation type="submission" date="2022-06" db="EMBL/GenBank/DDBJ databases">
        <authorList>
            <person name="Berger JAMES D."/>
            <person name="Berger JAMES D."/>
        </authorList>
    </citation>
    <scope>NUCLEOTIDE SEQUENCE [LARGE SCALE GENOMIC DNA]</scope>
</reference>
<evidence type="ECO:0000313" key="3">
    <source>
        <dbReference type="WBParaSite" id="TREG1_128810.1"/>
    </source>
</evidence>
<dbReference type="AlphaFoldDB" id="A0AA85IYG3"/>